<accession>A0A8C2YBN9</accession>
<evidence type="ECO:0000259" key="11">
    <source>
        <dbReference type="SMART" id="SM00976"/>
    </source>
</evidence>
<dbReference type="GO" id="GO:0007004">
    <property type="term" value="P:telomere maintenance via telomerase"/>
    <property type="evidence" value="ECO:0007669"/>
    <property type="project" value="Ensembl"/>
</dbReference>
<dbReference type="GO" id="GO:0070187">
    <property type="term" value="C:shelterin complex"/>
    <property type="evidence" value="ECO:0007669"/>
    <property type="project" value="Ensembl"/>
</dbReference>
<feature type="compositionally biased region" description="Pro residues" evidence="10">
    <location>
        <begin position="15"/>
        <end position="29"/>
    </location>
</feature>
<evidence type="ECO:0000256" key="7">
    <source>
        <dbReference type="ARBA" id="ARBA00023125"/>
    </source>
</evidence>
<evidence type="ECO:0000256" key="5">
    <source>
        <dbReference type="ARBA" id="ARBA00022454"/>
    </source>
</evidence>
<dbReference type="GO" id="GO:1905840">
    <property type="term" value="P:positive regulation of telomeric D-loop disassembly"/>
    <property type="evidence" value="ECO:0007669"/>
    <property type="project" value="Ensembl"/>
</dbReference>
<dbReference type="FunFam" id="2.40.50.140:FF:000138">
    <property type="entry name" value="Protection of telomeres 1 homolog"/>
    <property type="match status" value="1"/>
</dbReference>
<dbReference type="GO" id="GO:1905773">
    <property type="term" value="F:8-hydroxy-2'-deoxyguanosine DNA binding"/>
    <property type="evidence" value="ECO:0007669"/>
    <property type="project" value="Ensembl"/>
</dbReference>
<evidence type="ECO:0000256" key="6">
    <source>
        <dbReference type="ARBA" id="ARBA00022895"/>
    </source>
</evidence>
<evidence type="ECO:0000256" key="4">
    <source>
        <dbReference type="ARBA" id="ARBA00015253"/>
    </source>
</evidence>
<dbReference type="Ensembl" id="ENSCJPT00005020687.1">
    <property type="protein sequence ID" value="ENSCJPP00005014552.1"/>
    <property type="gene ID" value="ENSCJPG00005012128.1"/>
</dbReference>
<dbReference type="GO" id="GO:0017151">
    <property type="term" value="F:DEAD/H-box RNA helicase binding"/>
    <property type="evidence" value="ECO:0007669"/>
    <property type="project" value="Ensembl"/>
</dbReference>
<evidence type="ECO:0000256" key="2">
    <source>
        <dbReference type="ARBA" id="ARBA00004574"/>
    </source>
</evidence>
<keyword evidence="8" id="KW-0539">Nucleus</keyword>
<evidence type="ECO:0000313" key="13">
    <source>
        <dbReference type="Proteomes" id="UP000694412"/>
    </source>
</evidence>
<dbReference type="GO" id="GO:0010521">
    <property type="term" value="F:telomerase inhibitor activity"/>
    <property type="evidence" value="ECO:0007669"/>
    <property type="project" value="Ensembl"/>
</dbReference>
<gene>
    <name evidence="12" type="primary">POT1</name>
</gene>
<dbReference type="InterPro" id="IPR032042">
    <property type="entry name" value="POT1PC"/>
</dbReference>
<dbReference type="GO" id="GO:0032212">
    <property type="term" value="P:positive regulation of telomere maintenance via telomerase"/>
    <property type="evidence" value="ECO:0007669"/>
    <property type="project" value="Ensembl"/>
</dbReference>
<dbReference type="PANTHER" id="PTHR14513">
    <property type="entry name" value="PROTECTION OF TELOMERES 1"/>
    <property type="match status" value="1"/>
</dbReference>
<dbReference type="GO" id="GO:0061821">
    <property type="term" value="F:telomeric D-loop binding"/>
    <property type="evidence" value="ECO:0007669"/>
    <property type="project" value="Ensembl"/>
</dbReference>
<dbReference type="GO" id="GO:0032211">
    <property type="term" value="P:negative regulation of telomere maintenance via telomerase"/>
    <property type="evidence" value="ECO:0007669"/>
    <property type="project" value="Ensembl"/>
</dbReference>
<dbReference type="Proteomes" id="UP000694412">
    <property type="component" value="Chromosome 1"/>
</dbReference>
<dbReference type="PANTHER" id="PTHR14513:SF0">
    <property type="entry name" value="PROTECTION OF TELOMERES PROTEIN 1"/>
    <property type="match status" value="1"/>
</dbReference>
<dbReference type="Pfam" id="PF16686">
    <property type="entry name" value="POT1PC"/>
    <property type="match status" value="1"/>
</dbReference>
<dbReference type="GO" id="GO:2001032">
    <property type="term" value="P:regulation of double-strand break repair via nonhomologous end joining"/>
    <property type="evidence" value="ECO:0007669"/>
    <property type="project" value="Ensembl"/>
</dbReference>
<dbReference type="Pfam" id="PF21375">
    <property type="entry name" value="POT1_C_insert"/>
    <property type="match status" value="1"/>
</dbReference>
<feature type="domain" description="Telomeric single stranded DNA binding POT1/Cdc13" evidence="11">
    <location>
        <begin position="239"/>
        <end position="369"/>
    </location>
</feature>
<evidence type="ECO:0000256" key="1">
    <source>
        <dbReference type="ARBA" id="ARBA00004123"/>
    </source>
</evidence>
<dbReference type="InterPro" id="IPR048953">
    <property type="entry name" value="POT1_C_insert"/>
</dbReference>
<dbReference type="Pfam" id="PF02765">
    <property type="entry name" value="POT1"/>
    <property type="match status" value="1"/>
</dbReference>
<reference evidence="12" key="1">
    <citation type="submission" date="2015-11" db="EMBL/GenBank/DDBJ databases">
        <authorList>
            <consortium name="International Coturnix japonica Genome Analysis Consortium"/>
            <person name="Warren W."/>
            <person name="Burt D.W."/>
            <person name="Antin P.B."/>
            <person name="Lanford R."/>
            <person name="Gros J."/>
            <person name="Wilson R.K."/>
        </authorList>
    </citation>
    <scope>NUCLEOTIDE SEQUENCE [LARGE SCALE GENOMIC DNA]</scope>
</reference>
<dbReference type="GO" id="GO:0070200">
    <property type="term" value="P:establishment of protein localization to telomere"/>
    <property type="evidence" value="ECO:0007669"/>
    <property type="project" value="Ensembl"/>
</dbReference>
<dbReference type="SMART" id="SM00976">
    <property type="entry name" value="Telo_bind"/>
    <property type="match status" value="1"/>
</dbReference>
<comment type="subcellular location">
    <subcellularLocation>
        <location evidence="2">Chromosome</location>
        <location evidence="2">Telomere</location>
    </subcellularLocation>
    <subcellularLocation>
        <location evidence="1">Nucleus</location>
    </subcellularLocation>
</comment>
<organism evidence="12 13">
    <name type="scientific">Coturnix japonica</name>
    <name type="common">Japanese quail</name>
    <name type="synonym">Coturnix coturnix japonica</name>
    <dbReference type="NCBI Taxonomy" id="93934"/>
    <lineage>
        <taxon>Eukaryota</taxon>
        <taxon>Metazoa</taxon>
        <taxon>Chordata</taxon>
        <taxon>Craniata</taxon>
        <taxon>Vertebrata</taxon>
        <taxon>Euteleostomi</taxon>
        <taxon>Archelosauria</taxon>
        <taxon>Archosauria</taxon>
        <taxon>Dinosauria</taxon>
        <taxon>Saurischia</taxon>
        <taxon>Theropoda</taxon>
        <taxon>Coelurosauria</taxon>
        <taxon>Aves</taxon>
        <taxon>Neognathae</taxon>
        <taxon>Galloanserae</taxon>
        <taxon>Galliformes</taxon>
        <taxon>Phasianidae</taxon>
        <taxon>Perdicinae</taxon>
        <taxon>Coturnix</taxon>
    </lineage>
</organism>
<dbReference type="GO" id="GO:0032202">
    <property type="term" value="P:telomere assembly"/>
    <property type="evidence" value="ECO:0007669"/>
    <property type="project" value="Ensembl"/>
</dbReference>
<dbReference type="GO" id="GO:1990955">
    <property type="term" value="F:G-rich single-stranded DNA binding"/>
    <property type="evidence" value="ECO:0007669"/>
    <property type="project" value="Ensembl"/>
</dbReference>
<dbReference type="CDD" id="cd20374">
    <property type="entry name" value="Pot1C"/>
    <property type="match status" value="1"/>
</dbReference>
<evidence type="ECO:0000256" key="10">
    <source>
        <dbReference type="SAM" id="MobiDB-lite"/>
    </source>
</evidence>
<keyword evidence="7" id="KW-0238">DNA-binding</keyword>
<dbReference type="Gene3D" id="2.40.50.140">
    <property type="entry name" value="Nucleic acid-binding proteins"/>
    <property type="match status" value="2"/>
</dbReference>
<keyword evidence="6" id="KW-0779">Telomere</keyword>
<dbReference type="GO" id="GO:0098505">
    <property type="term" value="F:G-rich strand telomeric DNA binding"/>
    <property type="evidence" value="ECO:0007669"/>
    <property type="project" value="Ensembl"/>
</dbReference>
<evidence type="ECO:0000256" key="8">
    <source>
        <dbReference type="ARBA" id="ARBA00023242"/>
    </source>
</evidence>
<keyword evidence="5" id="KW-0158">Chromosome</keyword>
<sequence>MGLQARSKQRKLQPCPVPSAFPHSPPPLGPRLRAAPSGLCPAHALTAYRHRQCACAVPGCGLGGSGLAVQRRAVPCRPLEQVATMPVQLLKFIKGKLETQLPSHLQREDLKQLQTGLDHSNKYFQGIVILSYPLTKLGDGTDFFKIVLQDDACSRINSINVLIYGKMAEDCAKLIRNGDTFVVAGFKVAESPTAREDGRHACHLQVSEEAGSAIYICTQPSTSPFSETTSASVAPKYVYTPLNCLKDGTVVNLYGIVKFFKPPYISKGTDYCSVVTLVDQSNEKLTCTLFNGNLESLPKIYKNGDIVRFHRVKIREYNGQMQGITSAGFASLTFDGTVGAPVVPRASSKVYTFIDEEQKTVEELRIWAASNLSVPGPEAKLSDVKPMMFFDLTCQLVGKAKVDGSSFLLKVWDGTKCPYPTWKVPVEEKELEGDKALLHRLRNVTVDVLAYDNHVQLAKSLKIGSFLRIYSIHTKQASATNEDISSHIEFHLHGGTCYGRGIGILPENNADVEELKTFLECVDLTDSQNMENMSSLELGDTFDNYTDLESPLQRCQQLSATVLTDHQDMSNTMLKTVLNSRAPQQYRIRAKLRSFKPQKLYQSVKLHCSKCNTLQEVPDGDAFDLILQGCAATAPNPELQSMSWYESVMWTTQEEKERKITIHFVKHYEMLQRPENTLLMIEGGTLKEIWKLTRRFKCVIPVKSKEDDLELLDLSAPFLLQGNIKYYGCKKCSNPKSIENLSSLAEKREPSWEPTEIAQVLGIELLQYVFVMKFTLVDGTGALNAYLFDYLSCRKKKQVSSEVTVASISAGGNFKERPYLPSLNFGPSASPQKKPGYFEVQLYTTFQSHFHWNVEKFFQIPASEILTNSFLQQKMEMTMNTLSPPGRKLDDLPWLECFIKSYNVTDGKEHQVYYQIFDTTVAEDVV</sequence>
<dbReference type="InterPro" id="IPR028389">
    <property type="entry name" value="POT1"/>
</dbReference>
<evidence type="ECO:0000313" key="12">
    <source>
        <dbReference type="Ensembl" id="ENSCJPP00005014552.1"/>
    </source>
</evidence>
<dbReference type="CDD" id="cd04497">
    <property type="entry name" value="hPOT1_OB1_like"/>
    <property type="match status" value="1"/>
</dbReference>
<dbReference type="InterPro" id="IPR011564">
    <property type="entry name" value="Telomer_end-bd_POT1/Cdc13"/>
</dbReference>
<dbReference type="SUPFAM" id="SSF50249">
    <property type="entry name" value="Nucleic acid-binding proteins"/>
    <property type="match status" value="2"/>
</dbReference>
<comment type="similarity">
    <text evidence="3">Belongs to the telombin family.</text>
</comment>
<name>A0A8C2YBN9_COTJA</name>
<keyword evidence="13" id="KW-1185">Reference proteome</keyword>
<dbReference type="GeneTree" id="ENSGT00390000018285"/>
<proteinExistence type="inferred from homology"/>
<reference evidence="12" key="2">
    <citation type="submission" date="2025-08" db="UniProtKB">
        <authorList>
            <consortium name="Ensembl"/>
        </authorList>
    </citation>
    <scope>IDENTIFICATION</scope>
</reference>
<dbReference type="FunFam" id="2.40.50.140:FF:000119">
    <property type="entry name" value="Protection of telomeres 1 homolog"/>
    <property type="match status" value="1"/>
</dbReference>
<reference evidence="12" key="3">
    <citation type="submission" date="2025-09" db="UniProtKB">
        <authorList>
            <consortium name="Ensembl"/>
        </authorList>
    </citation>
    <scope>IDENTIFICATION</scope>
</reference>
<dbReference type="GO" id="GO:0060383">
    <property type="term" value="P:positive regulation of DNA strand elongation"/>
    <property type="evidence" value="ECO:0007669"/>
    <property type="project" value="Ensembl"/>
</dbReference>
<protein>
    <recommendedName>
        <fullName evidence="4">Protection of telomeres protein 1</fullName>
    </recommendedName>
    <alternativeName>
        <fullName evidence="9">POT1-like telomere end-binding protein</fullName>
    </alternativeName>
</protein>
<dbReference type="GO" id="GO:0061820">
    <property type="term" value="P:telomeric D-loop disassembly"/>
    <property type="evidence" value="ECO:0007669"/>
    <property type="project" value="Ensembl"/>
</dbReference>
<dbReference type="GO" id="GO:0005654">
    <property type="term" value="C:nucleoplasm"/>
    <property type="evidence" value="ECO:0007669"/>
    <property type="project" value="Ensembl"/>
</dbReference>
<dbReference type="AlphaFoldDB" id="A0A8C2YBN9"/>
<dbReference type="GO" id="GO:0016233">
    <property type="term" value="P:telomere capping"/>
    <property type="evidence" value="ECO:0007669"/>
    <property type="project" value="Ensembl"/>
</dbReference>
<feature type="region of interest" description="Disordered" evidence="10">
    <location>
        <begin position="1"/>
        <end position="32"/>
    </location>
</feature>
<evidence type="ECO:0000256" key="3">
    <source>
        <dbReference type="ARBA" id="ARBA00008442"/>
    </source>
</evidence>
<evidence type="ECO:0000256" key="9">
    <source>
        <dbReference type="ARBA" id="ARBA00084040"/>
    </source>
</evidence>
<dbReference type="InterPro" id="IPR012340">
    <property type="entry name" value="NA-bd_OB-fold"/>
</dbReference>
<dbReference type="CDD" id="cd04498">
    <property type="entry name" value="hPOT1_OB2"/>
    <property type="match status" value="1"/>
</dbReference>